<dbReference type="HAMAP" id="MF_00024">
    <property type="entry name" value="CobD_CbiB"/>
    <property type="match status" value="1"/>
</dbReference>
<evidence type="ECO:0000256" key="7">
    <source>
        <dbReference type="ARBA" id="ARBA00022989"/>
    </source>
</evidence>
<comment type="subcellular location">
    <subcellularLocation>
        <location evidence="1 9">Cell membrane</location>
        <topology evidence="1 9">Multi-pass membrane protein</topology>
    </subcellularLocation>
</comment>
<keyword evidence="6 9" id="KW-0812">Transmembrane</keyword>
<evidence type="ECO:0000256" key="8">
    <source>
        <dbReference type="ARBA" id="ARBA00023136"/>
    </source>
</evidence>
<dbReference type="Pfam" id="PF03186">
    <property type="entry name" value="CobD_Cbib"/>
    <property type="match status" value="1"/>
</dbReference>
<comment type="similarity">
    <text evidence="3 9">Belongs to the CobD/CbiB family.</text>
</comment>
<keyword evidence="7 9" id="KW-1133">Transmembrane helix</keyword>
<proteinExistence type="inferred from homology"/>
<comment type="caution">
    <text evidence="9">Lacks conserved residue(s) required for the propagation of feature annotation.</text>
</comment>
<keyword evidence="8 9" id="KW-0472">Membrane</keyword>
<dbReference type="GO" id="GO:0009236">
    <property type="term" value="P:cobalamin biosynthetic process"/>
    <property type="evidence" value="ECO:0007669"/>
    <property type="project" value="UniProtKB-UniRule"/>
</dbReference>
<evidence type="ECO:0000313" key="10">
    <source>
        <dbReference type="EMBL" id="MBB2181726.1"/>
    </source>
</evidence>
<dbReference type="GO" id="GO:0015420">
    <property type="term" value="F:ABC-type vitamin B12 transporter activity"/>
    <property type="evidence" value="ECO:0007669"/>
    <property type="project" value="UniProtKB-UniRule"/>
</dbReference>
<evidence type="ECO:0000256" key="3">
    <source>
        <dbReference type="ARBA" id="ARBA00006263"/>
    </source>
</evidence>
<feature type="transmembrane region" description="Helical" evidence="9">
    <location>
        <begin position="216"/>
        <end position="233"/>
    </location>
</feature>
<evidence type="ECO:0000313" key="11">
    <source>
        <dbReference type="Proteomes" id="UP000574276"/>
    </source>
</evidence>
<comment type="caution">
    <text evidence="10">The sequence shown here is derived from an EMBL/GenBank/DDBJ whole genome shotgun (WGS) entry which is preliminary data.</text>
</comment>
<dbReference type="UniPathway" id="UPA00148"/>
<name>A0A839JWG6_9FIRM</name>
<gene>
    <name evidence="9 10" type="primary">cobD</name>
    <name evidence="10" type="ORF">H0486_02390</name>
</gene>
<dbReference type="Proteomes" id="UP000574276">
    <property type="component" value="Unassembled WGS sequence"/>
</dbReference>
<comment type="function">
    <text evidence="9">Converts cobyric acid to cobinamide by the addition of aminopropanol on the F carboxylic group.</text>
</comment>
<evidence type="ECO:0000256" key="4">
    <source>
        <dbReference type="ARBA" id="ARBA00022475"/>
    </source>
</evidence>
<accession>A0A839JWG6</accession>
<evidence type="ECO:0000256" key="6">
    <source>
        <dbReference type="ARBA" id="ARBA00022692"/>
    </source>
</evidence>
<feature type="transmembrane region" description="Helical" evidence="9">
    <location>
        <begin position="55"/>
        <end position="83"/>
    </location>
</feature>
<evidence type="ECO:0000256" key="2">
    <source>
        <dbReference type="ARBA" id="ARBA00004953"/>
    </source>
</evidence>
<dbReference type="PANTHER" id="PTHR34308:SF1">
    <property type="entry name" value="COBALAMIN BIOSYNTHESIS PROTEIN CBIB"/>
    <property type="match status" value="1"/>
</dbReference>
<dbReference type="GO" id="GO:0048472">
    <property type="term" value="F:threonine-phosphate decarboxylase activity"/>
    <property type="evidence" value="ECO:0007669"/>
    <property type="project" value="InterPro"/>
</dbReference>
<dbReference type="RefSeq" id="WP_228351488.1">
    <property type="nucleotide sequence ID" value="NZ_JACEGA010000001.1"/>
</dbReference>
<dbReference type="AlphaFoldDB" id="A0A839JWG6"/>
<comment type="pathway">
    <text evidence="2 9">Cofactor biosynthesis; adenosylcobalamin biosynthesis.</text>
</comment>
<dbReference type="NCBIfam" id="TIGR00380">
    <property type="entry name" value="cobal_cbiB"/>
    <property type="match status" value="1"/>
</dbReference>
<dbReference type="GO" id="GO:0005886">
    <property type="term" value="C:plasma membrane"/>
    <property type="evidence" value="ECO:0007669"/>
    <property type="project" value="UniProtKB-SubCell"/>
</dbReference>
<feature type="transmembrane region" description="Helical" evidence="9">
    <location>
        <begin position="302"/>
        <end position="326"/>
    </location>
</feature>
<dbReference type="EMBL" id="JACEGA010000001">
    <property type="protein sequence ID" value="MBB2181726.1"/>
    <property type="molecule type" value="Genomic_DNA"/>
</dbReference>
<reference evidence="10 11" key="1">
    <citation type="submission" date="2020-07" db="EMBL/GenBank/DDBJ databases">
        <title>Characterization and genome sequencing of isolate MD1, a novel member within the family Lachnospiraceae.</title>
        <authorList>
            <person name="Rettenmaier R."/>
            <person name="Di Bello L."/>
            <person name="Zinser C."/>
            <person name="Scheitz K."/>
            <person name="Liebl W."/>
            <person name="Zverlov V."/>
        </authorList>
    </citation>
    <scope>NUCLEOTIDE SEQUENCE [LARGE SCALE GENOMIC DNA]</scope>
    <source>
        <strain evidence="10 11">MD1</strain>
    </source>
</reference>
<evidence type="ECO:0000256" key="1">
    <source>
        <dbReference type="ARBA" id="ARBA00004651"/>
    </source>
</evidence>
<dbReference type="PANTHER" id="PTHR34308">
    <property type="entry name" value="COBALAMIN BIOSYNTHESIS PROTEIN CBIB"/>
    <property type="match status" value="1"/>
</dbReference>
<sequence>MEYHIIAFFSGFLLDLMFGDPYWMPHPIRLIGSLIAKVEKCFLGKKKERDEKKELWQGVYMVIIVLLGTVTATTLILFFAYYINCYLGIVVETIMTYQILATKCLKVESMKVYHCLKSQTLPEARKAVSMIVGRDTEVLNEEGVAKAAIETVAENTSDGVIAPMLYTALGGPILGFLYKAVNTMDSMVGYKNDKYLYFGRAAAKLDDFVNYIPARISAYMMIAASFLGGQYFSGKRAYNIYKRDNRNHASPNSAQTESVCAGALGIQLAGDASYFGKIVKKPYIGDSVRAVEYEDIKRVNHLMYLTAWMSEIICLFVMGLICMLQAGKV</sequence>
<evidence type="ECO:0000256" key="5">
    <source>
        <dbReference type="ARBA" id="ARBA00022573"/>
    </source>
</evidence>
<protein>
    <recommendedName>
        <fullName evidence="9">Cobalamin biosynthesis protein CobD</fullName>
    </recommendedName>
</protein>
<feature type="transmembrane region" description="Helical" evidence="9">
    <location>
        <begin position="6"/>
        <end position="24"/>
    </location>
</feature>
<keyword evidence="11" id="KW-1185">Reference proteome</keyword>
<keyword evidence="5 9" id="KW-0169">Cobalamin biosynthesis</keyword>
<keyword evidence="4 9" id="KW-1003">Cell membrane</keyword>
<dbReference type="InterPro" id="IPR004485">
    <property type="entry name" value="Cobalamin_biosynth_CobD/CbiB"/>
</dbReference>
<evidence type="ECO:0000256" key="9">
    <source>
        <dbReference type="HAMAP-Rule" id="MF_00024"/>
    </source>
</evidence>
<organism evidence="10 11">
    <name type="scientific">Variimorphobacter saccharofermentans</name>
    <dbReference type="NCBI Taxonomy" id="2755051"/>
    <lineage>
        <taxon>Bacteria</taxon>
        <taxon>Bacillati</taxon>
        <taxon>Bacillota</taxon>
        <taxon>Clostridia</taxon>
        <taxon>Lachnospirales</taxon>
        <taxon>Lachnospiraceae</taxon>
        <taxon>Variimorphobacter</taxon>
    </lineage>
</organism>